<proteinExistence type="inferred from homology"/>
<evidence type="ECO:0000256" key="1">
    <source>
        <dbReference type="ARBA" id="ARBA00022988"/>
    </source>
</evidence>
<dbReference type="PANTHER" id="PTHR33620:SF1">
    <property type="entry name" value="UREASE ACCESSORY PROTEIN F"/>
    <property type="match status" value="1"/>
</dbReference>
<keyword evidence="3" id="KW-0963">Cytoplasm</keyword>
<dbReference type="OrthoDB" id="9798772at2"/>
<dbReference type="PATRIC" id="fig|1391653.3.peg.2939"/>
<dbReference type="PIRSF" id="PIRSF009467">
    <property type="entry name" value="Ureas_acces_UreF"/>
    <property type="match status" value="1"/>
</dbReference>
<dbReference type="AlphaFoldDB" id="A0A0K1PFZ1"/>
<comment type="function">
    <text evidence="3">Required for maturation of urease via the functional incorporation of the urease nickel metallocenter.</text>
</comment>
<comment type="similarity">
    <text evidence="3">Belongs to the UreF family.</text>
</comment>
<dbReference type="STRING" id="1391653.AKJ08_2822"/>
<keyword evidence="5" id="KW-1185">Reference proteome</keyword>
<comment type="subunit">
    <text evidence="3">UreD, UreF and UreG form a complex that acts as a GTP-hydrolysis-dependent molecular chaperone, activating the urease apoprotein by helping to assemble the nickel containing metallocenter of UreC. The UreE protein probably delivers the nickel.</text>
</comment>
<reference evidence="4 5" key="1">
    <citation type="submission" date="2015-08" db="EMBL/GenBank/DDBJ databases">
        <authorList>
            <person name="Babu N.S."/>
            <person name="Beckwith C.J."/>
            <person name="Beseler K.G."/>
            <person name="Brison A."/>
            <person name="Carone J.V."/>
            <person name="Caskin T.P."/>
            <person name="Diamond M."/>
            <person name="Durham M.E."/>
            <person name="Foxe J.M."/>
            <person name="Go M."/>
            <person name="Henderson B.A."/>
            <person name="Jones I.B."/>
            <person name="McGettigan J.A."/>
            <person name="Micheletti S.J."/>
            <person name="Nasrallah M.E."/>
            <person name="Ortiz D."/>
            <person name="Piller C.R."/>
            <person name="Privatt S.R."/>
            <person name="Schneider S.L."/>
            <person name="Sharp S."/>
            <person name="Smith T.C."/>
            <person name="Stanton J.D."/>
            <person name="Ullery H.E."/>
            <person name="Wilson R.J."/>
            <person name="Serrano M.G."/>
            <person name="Buck G."/>
            <person name="Lee V."/>
            <person name="Wang Y."/>
            <person name="Carvalho R."/>
            <person name="Voegtly L."/>
            <person name="Shi R."/>
            <person name="Duckworth R."/>
            <person name="Johnson A."/>
            <person name="Loviza R."/>
            <person name="Walstead R."/>
            <person name="Shah Z."/>
            <person name="Kiflezghi M."/>
            <person name="Wade K."/>
            <person name="Ball S.L."/>
            <person name="Bradley K.W."/>
            <person name="Asai D.J."/>
            <person name="Bowman C.A."/>
            <person name="Russell D.A."/>
            <person name="Pope W.H."/>
            <person name="Jacobs-Sera D."/>
            <person name="Hendrix R.W."/>
            <person name="Hatfull G.F."/>
        </authorList>
    </citation>
    <scope>NUCLEOTIDE SEQUENCE [LARGE SCALE GENOMIC DNA]</scope>
    <source>
        <strain evidence="4 5">DSM 27710</strain>
    </source>
</reference>
<dbReference type="RefSeq" id="WP_050726603.1">
    <property type="nucleotide sequence ID" value="NZ_CP012332.1"/>
</dbReference>
<evidence type="ECO:0000256" key="3">
    <source>
        <dbReference type="HAMAP-Rule" id="MF_01385"/>
    </source>
</evidence>
<evidence type="ECO:0000313" key="5">
    <source>
        <dbReference type="Proteomes" id="UP000055590"/>
    </source>
</evidence>
<dbReference type="EMBL" id="CP012332">
    <property type="protein sequence ID" value="AKU92435.1"/>
    <property type="molecule type" value="Genomic_DNA"/>
</dbReference>
<organism evidence="4 5">
    <name type="scientific">Vulgatibacter incomptus</name>
    <dbReference type="NCBI Taxonomy" id="1391653"/>
    <lineage>
        <taxon>Bacteria</taxon>
        <taxon>Pseudomonadati</taxon>
        <taxon>Myxococcota</taxon>
        <taxon>Myxococcia</taxon>
        <taxon>Myxococcales</taxon>
        <taxon>Cystobacterineae</taxon>
        <taxon>Vulgatibacteraceae</taxon>
        <taxon>Vulgatibacter</taxon>
    </lineage>
</organism>
<dbReference type="GO" id="GO:0005737">
    <property type="term" value="C:cytoplasm"/>
    <property type="evidence" value="ECO:0007669"/>
    <property type="project" value="UniProtKB-SubCell"/>
</dbReference>
<dbReference type="Gene3D" id="1.10.4190.10">
    <property type="entry name" value="Urease accessory protein UreF"/>
    <property type="match status" value="1"/>
</dbReference>
<evidence type="ECO:0000256" key="2">
    <source>
        <dbReference type="ARBA" id="ARBA00023186"/>
    </source>
</evidence>
<name>A0A0K1PFZ1_9BACT</name>
<keyword evidence="2 3" id="KW-0143">Chaperone</keyword>
<protein>
    <recommendedName>
        <fullName evidence="3">Urease accessory protein UreF</fullName>
    </recommendedName>
</protein>
<sequence length="228" mass="24854">MQRAPTGDLASLARLLQLASPSLPVGGYGYSQGLESALHQGLARTPDEVERWIADHLVLVLGRCDAPYWWRLARAFAAGDLAEAARWNEEYLACRDGAEPRNETRQMGFSLVRMLEEVEGEALPGAWKGEVSYLAASAHLAVRWSLPLPDALLGHLWSWLDAQVLAWLKTGAAGQMAGRRMLSRLADALPGIVESSEAASDDELQSFSPGLALAGYAHEIQDGRMFRS</sequence>
<gene>
    <name evidence="3" type="primary">ureF</name>
    <name evidence="4" type="ORF">AKJ08_2822</name>
</gene>
<dbReference type="InterPro" id="IPR038277">
    <property type="entry name" value="UreF_sf"/>
</dbReference>
<evidence type="ECO:0000313" key="4">
    <source>
        <dbReference type="EMBL" id="AKU92435.1"/>
    </source>
</evidence>
<dbReference type="Proteomes" id="UP000055590">
    <property type="component" value="Chromosome"/>
</dbReference>
<dbReference type="PANTHER" id="PTHR33620">
    <property type="entry name" value="UREASE ACCESSORY PROTEIN F"/>
    <property type="match status" value="1"/>
</dbReference>
<dbReference type="KEGG" id="vin:AKJ08_2822"/>
<dbReference type="HAMAP" id="MF_01385">
    <property type="entry name" value="UreF"/>
    <property type="match status" value="1"/>
</dbReference>
<dbReference type="InterPro" id="IPR002639">
    <property type="entry name" value="UreF"/>
</dbReference>
<keyword evidence="1 3" id="KW-0996">Nickel insertion</keyword>
<accession>A0A0K1PFZ1</accession>
<dbReference type="Pfam" id="PF01730">
    <property type="entry name" value="UreF"/>
    <property type="match status" value="1"/>
</dbReference>
<comment type="subcellular location">
    <subcellularLocation>
        <location evidence="3">Cytoplasm</location>
    </subcellularLocation>
</comment>
<dbReference type="GO" id="GO:0016151">
    <property type="term" value="F:nickel cation binding"/>
    <property type="evidence" value="ECO:0007669"/>
    <property type="project" value="UniProtKB-UniRule"/>
</dbReference>